<dbReference type="KEGG" id="vpy:HZI73_05905"/>
<gene>
    <name evidence="6" type="ORF">HZI73_05905</name>
</gene>
<dbReference type="SUPFAM" id="SSF52151">
    <property type="entry name" value="FabD/lysophospholipase-like"/>
    <property type="match status" value="1"/>
</dbReference>
<keyword evidence="3" id="KW-0012">Acyltransferase</keyword>
<evidence type="ECO:0000256" key="3">
    <source>
        <dbReference type="ARBA" id="ARBA00023315"/>
    </source>
</evidence>
<dbReference type="AlphaFoldDB" id="A0A8J8MHY4"/>
<evidence type="ECO:0000313" key="6">
    <source>
        <dbReference type="EMBL" id="QUI21861.1"/>
    </source>
</evidence>
<dbReference type="GO" id="GO:0006633">
    <property type="term" value="P:fatty acid biosynthetic process"/>
    <property type="evidence" value="ECO:0007669"/>
    <property type="project" value="TreeGrafter"/>
</dbReference>
<dbReference type="SMART" id="SM00827">
    <property type="entry name" value="PKS_AT"/>
    <property type="match status" value="1"/>
</dbReference>
<accession>A0A8J8MHY4</accession>
<dbReference type="SUPFAM" id="SSF55048">
    <property type="entry name" value="Probable ACP-binding domain of malonyl-CoA ACP transacylase"/>
    <property type="match status" value="1"/>
</dbReference>
<dbReference type="RefSeq" id="WP_212697331.1">
    <property type="nucleotide sequence ID" value="NZ_CP058649.1"/>
</dbReference>
<sequence>MHRSVIAFPGREAISKGLDKSFYEEDVQVKDIFEQASDCMKYDLAKMCYGGTRIHVKWEMICLVTHCYAIYKVIERMYGKPRAFAGYSQGEFIACVAAGVFELSDTLRLIHQLESILMSESSHDECMYRIIGIHKETLEKCCQKVDENHEKVCVSSYISHTQNIISGKYNHVKKVIELAKKKGARWAINLYAEKAYHSPLRNRAAYRAKADFEHMKVFNHAGPVYSCYDGTKSYNGKLIRDKLSRQINHPIQWFTLVNNMKSEAIVDLIEIGPGCTVSANTRIADSTLNCKWIGNIGDL</sequence>
<dbReference type="InterPro" id="IPR001227">
    <property type="entry name" value="Ac_transferase_dom_sf"/>
</dbReference>
<dbReference type="InterPro" id="IPR014043">
    <property type="entry name" value="Acyl_transferase_dom"/>
</dbReference>
<dbReference type="Gene3D" id="3.40.366.10">
    <property type="entry name" value="Malonyl-Coenzyme A Acyl Carrier Protein, domain 2"/>
    <property type="match status" value="1"/>
</dbReference>
<feature type="domain" description="Malonyl-CoA:ACP transacylase (MAT)" evidence="5">
    <location>
        <begin position="7"/>
        <end position="283"/>
    </location>
</feature>
<dbReference type="InterPro" id="IPR016036">
    <property type="entry name" value="Malonyl_transacylase_ACP-bd"/>
</dbReference>
<dbReference type="GO" id="GO:0005829">
    <property type="term" value="C:cytosol"/>
    <property type="evidence" value="ECO:0007669"/>
    <property type="project" value="TreeGrafter"/>
</dbReference>
<reference evidence="6" key="1">
    <citation type="submission" date="2020-07" db="EMBL/GenBank/DDBJ databases">
        <title>Vallitalea pronyensis genome.</title>
        <authorList>
            <person name="Postec A."/>
        </authorList>
    </citation>
    <scope>NUCLEOTIDE SEQUENCE</scope>
    <source>
        <strain evidence="6">FatNI3</strain>
    </source>
</reference>
<evidence type="ECO:0000256" key="2">
    <source>
        <dbReference type="ARBA" id="ARBA00022679"/>
    </source>
</evidence>
<dbReference type="PANTHER" id="PTHR42681:SF1">
    <property type="entry name" value="MALONYL-COA-ACYL CARRIER PROTEIN TRANSACYLASE, MITOCHONDRIAL"/>
    <property type="match status" value="1"/>
</dbReference>
<proteinExistence type="predicted"/>
<evidence type="ECO:0000256" key="1">
    <source>
        <dbReference type="ARBA" id="ARBA00013258"/>
    </source>
</evidence>
<dbReference type="InterPro" id="IPR016035">
    <property type="entry name" value="Acyl_Trfase/lysoPLipase"/>
</dbReference>
<dbReference type="InterPro" id="IPR050858">
    <property type="entry name" value="Mal-CoA-ACP_Trans/PKS_FabD"/>
</dbReference>
<evidence type="ECO:0000259" key="5">
    <source>
        <dbReference type="SMART" id="SM00827"/>
    </source>
</evidence>
<dbReference type="GO" id="GO:0004314">
    <property type="term" value="F:[acyl-carrier-protein] S-malonyltransferase activity"/>
    <property type="evidence" value="ECO:0007669"/>
    <property type="project" value="UniProtKB-EC"/>
</dbReference>
<dbReference type="EC" id="2.3.1.39" evidence="1"/>
<evidence type="ECO:0000313" key="7">
    <source>
        <dbReference type="Proteomes" id="UP000683246"/>
    </source>
</evidence>
<keyword evidence="2" id="KW-0808">Transferase</keyword>
<organism evidence="6 7">
    <name type="scientific">Vallitalea pronyensis</name>
    <dbReference type="NCBI Taxonomy" id="1348613"/>
    <lineage>
        <taxon>Bacteria</taxon>
        <taxon>Bacillati</taxon>
        <taxon>Bacillota</taxon>
        <taxon>Clostridia</taxon>
        <taxon>Lachnospirales</taxon>
        <taxon>Vallitaleaceae</taxon>
        <taxon>Vallitalea</taxon>
    </lineage>
</organism>
<keyword evidence="7" id="KW-1185">Reference proteome</keyword>
<dbReference type="PANTHER" id="PTHR42681">
    <property type="entry name" value="MALONYL-COA-ACYL CARRIER PROTEIN TRANSACYLASE, MITOCHONDRIAL"/>
    <property type="match status" value="1"/>
</dbReference>
<comment type="catalytic activity">
    <reaction evidence="4">
        <text>holo-[ACP] + malonyl-CoA = malonyl-[ACP] + CoA</text>
        <dbReference type="Rhea" id="RHEA:41792"/>
        <dbReference type="Rhea" id="RHEA-COMP:9623"/>
        <dbReference type="Rhea" id="RHEA-COMP:9685"/>
        <dbReference type="ChEBI" id="CHEBI:57287"/>
        <dbReference type="ChEBI" id="CHEBI:57384"/>
        <dbReference type="ChEBI" id="CHEBI:64479"/>
        <dbReference type="ChEBI" id="CHEBI:78449"/>
        <dbReference type="EC" id="2.3.1.39"/>
    </reaction>
</comment>
<dbReference type="Proteomes" id="UP000683246">
    <property type="component" value="Chromosome"/>
</dbReference>
<name>A0A8J8MHY4_9FIRM</name>
<evidence type="ECO:0000256" key="4">
    <source>
        <dbReference type="ARBA" id="ARBA00048462"/>
    </source>
</evidence>
<dbReference type="EMBL" id="CP058649">
    <property type="protein sequence ID" value="QUI21861.1"/>
    <property type="molecule type" value="Genomic_DNA"/>
</dbReference>
<protein>
    <recommendedName>
        <fullName evidence="1">[acyl-carrier-protein] S-malonyltransferase</fullName>
        <ecNumber evidence="1">2.3.1.39</ecNumber>
    </recommendedName>
</protein>
<dbReference type="Gene3D" id="3.30.70.250">
    <property type="entry name" value="Malonyl-CoA ACP transacylase, ACP-binding"/>
    <property type="match status" value="1"/>
</dbReference>